<evidence type="ECO:0008006" key="4">
    <source>
        <dbReference type="Google" id="ProtNLM"/>
    </source>
</evidence>
<dbReference type="PANTHER" id="PTHR33766:SF2">
    <property type="entry name" value="PROTEIN FAM181B"/>
    <property type="match status" value="1"/>
</dbReference>
<dbReference type="Proteomes" id="UP000735302">
    <property type="component" value="Unassembled WGS sequence"/>
</dbReference>
<comment type="caution">
    <text evidence="2">The sequence shown here is derived from an EMBL/GenBank/DDBJ whole genome shotgun (WGS) entry which is preliminary data.</text>
</comment>
<feature type="compositionally biased region" description="Low complexity" evidence="1">
    <location>
        <begin position="237"/>
        <end position="251"/>
    </location>
</feature>
<name>A0AAV3YPB7_9GAST</name>
<proteinExistence type="predicted"/>
<feature type="region of interest" description="Disordered" evidence="1">
    <location>
        <begin position="234"/>
        <end position="255"/>
    </location>
</feature>
<gene>
    <name evidence="2" type="ORF">PoB_001047900</name>
</gene>
<evidence type="ECO:0000313" key="2">
    <source>
        <dbReference type="EMBL" id="GFN83973.1"/>
    </source>
</evidence>
<feature type="region of interest" description="Disordered" evidence="1">
    <location>
        <begin position="49"/>
        <end position="95"/>
    </location>
</feature>
<dbReference type="InterPro" id="IPR029359">
    <property type="entry name" value="FAM181"/>
</dbReference>
<feature type="compositionally biased region" description="Basic residues" evidence="1">
    <location>
        <begin position="50"/>
        <end position="66"/>
    </location>
</feature>
<evidence type="ECO:0000256" key="1">
    <source>
        <dbReference type="SAM" id="MobiDB-lite"/>
    </source>
</evidence>
<protein>
    <recommendedName>
        <fullName evidence="4">BZIP domain-containing protein</fullName>
    </recommendedName>
</protein>
<feature type="compositionally biased region" description="Basic and acidic residues" evidence="1">
    <location>
        <begin position="67"/>
        <end position="82"/>
    </location>
</feature>
<evidence type="ECO:0000313" key="3">
    <source>
        <dbReference type="Proteomes" id="UP000735302"/>
    </source>
</evidence>
<dbReference type="PANTHER" id="PTHR33766">
    <property type="entry name" value="PROTEIN FAM181B"/>
    <property type="match status" value="1"/>
</dbReference>
<dbReference type="AlphaFoldDB" id="A0AAV3YPB7"/>
<organism evidence="2 3">
    <name type="scientific">Plakobranchus ocellatus</name>
    <dbReference type="NCBI Taxonomy" id="259542"/>
    <lineage>
        <taxon>Eukaryota</taxon>
        <taxon>Metazoa</taxon>
        <taxon>Spiralia</taxon>
        <taxon>Lophotrochozoa</taxon>
        <taxon>Mollusca</taxon>
        <taxon>Gastropoda</taxon>
        <taxon>Heterobranchia</taxon>
        <taxon>Euthyneura</taxon>
        <taxon>Panpulmonata</taxon>
        <taxon>Sacoglossa</taxon>
        <taxon>Placobranchoidea</taxon>
        <taxon>Plakobranchidae</taxon>
        <taxon>Plakobranchus</taxon>
    </lineage>
</organism>
<accession>A0AAV3YPB7</accession>
<keyword evidence="3" id="KW-1185">Reference proteome</keyword>
<sequence length="647" mass="71840">MASHNSNLSRETSVTAGLEIATHDPDTVNLLNFLDVAACSIKMALERPPRSRRKVNHRKYLQKQLRRRETALRTKDGDEKRNSSRRGRREASQLGIQNKSLNALFDMRTLQKKMCNQFSDLKDNSSAREDAEIMKHQQDDGKSENASFKKRNLPPSFFVEPALRHFNTEEEVNTGLMLPISHMKETGCSSDTVIVNENAGRVVCDSSHWTGFNQGQACNTSQYRSLAYSQVMENGQSLSSSGGSDLSNPSPRLHPSTVTPCLTREQYAEHPFTAFPRQPSCPTLPHDTLESILDHTDLHDLLSGNSWMDEENDQYRDIINHSTASEYQVNSTPSAVYNVPTFTSGSTYDHQQTARVNWSSETTKYQAFTTASSEAVVTAMVTPSPSPASTVVGSHTSPSWSPCVFAADQDNTVFPSHTDTSMPHIGNTIGWLHNISFPQTSNQLFTTAQEVDHTKNVYIPLSPGSDTPESHSDMLSVQSSESIHMNHFSADTENYTCQAKDNTNLHDIPSVKQKKQVKFFDPQTLNDFHHQNVAVLTPESAFHGGPTHHTIDDRKDTYDYGSESSQPQPNYPCNPAIRGGVYLQHSGSFPERNKLFQDDTLNPVVISTSSTFGFVAGESCSSGISSKRGQTLPGFPEAFPVHFQTAR</sequence>
<dbReference type="EMBL" id="BLXT01001274">
    <property type="protein sequence ID" value="GFN83973.1"/>
    <property type="molecule type" value="Genomic_DNA"/>
</dbReference>
<reference evidence="2 3" key="1">
    <citation type="journal article" date="2021" name="Elife">
        <title>Chloroplast acquisition without the gene transfer in kleptoplastic sea slugs, Plakobranchus ocellatus.</title>
        <authorList>
            <person name="Maeda T."/>
            <person name="Takahashi S."/>
            <person name="Yoshida T."/>
            <person name="Shimamura S."/>
            <person name="Takaki Y."/>
            <person name="Nagai Y."/>
            <person name="Toyoda A."/>
            <person name="Suzuki Y."/>
            <person name="Arimoto A."/>
            <person name="Ishii H."/>
            <person name="Satoh N."/>
            <person name="Nishiyama T."/>
            <person name="Hasebe M."/>
            <person name="Maruyama T."/>
            <person name="Minagawa J."/>
            <person name="Obokata J."/>
            <person name="Shigenobu S."/>
        </authorList>
    </citation>
    <scope>NUCLEOTIDE SEQUENCE [LARGE SCALE GENOMIC DNA]</scope>
</reference>